<organism evidence="1 2">
    <name type="scientific">Pseudomonas phage KTN4</name>
    <dbReference type="NCBI Taxonomy" id="1862701"/>
    <lineage>
        <taxon>Viruses</taxon>
        <taxon>Duplodnaviria</taxon>
        <taxon>Heunggongvirae</taxon>
        <taxon>Uroviricota</taxon>
        <taxon>Caudoviricetes</taxon>
        <taxon>Chimalliviridae</taxon>
        <taxon>Phikzvirus</taxon>
        <taxon>Phikzvirus phiKZ</taxon>
    </lineage>
</organism>
<gene>
    <name evidence="1" type="ORF">KTN4_309</name>
</gene>
<dbReference type="Proteomes" id="UP000224336">
    <property type="component" value="Segment"/>
</dbReference>
<proteinExistence type="predicted"/>
<protein>
    <submittedName>
        <fullName evidence="1">Uncharacterized protein</fullName>
    </submittedName>
</protein>
<evidence type="ECO:0000313" key="2">
    <source>
        <dbReference type="Proteomes" id="UP000224336"/>
    </source>
</evidence>
<dbReference type="EMBL" id="KU521356">
    <property type="protein sequence ID" value="ANM45067.1"/>
    <property type="molecule type" value="Genomic_DNA"/>
</dbReference>
<accession>A0A192Y5R3</accession>
<reference evidence="1 2" key="1">
    <citation type="journal article" date="2016" name="Sci. Rep.">
        <title>A proposed integrated approach for the preclinical evaluation of phage therapy in Pseudomonas infections.</title>
        <authorList>
            <person name="Danis-Wlodarczyk K."/>
            <person name="Vandenheuvel D."/>
            <person name="Jang H.B."/>
            <person name="Briers Y."/>
            <person name="Olszak T."/>
            <person name="Arabski M."/>
            <person name="Wasik S."/>
            <person name="Drabik M."/>
            <person name="Higgins G."/>
            <person name="Tyrrell J."/>
            <person name="Harvey B.J."/>
            <person name="Noben J.P."/>
            <person name="Lavigne R."/>
            <person name="Drulis-Kawa Z."/>
        </authorList>
    </citation>
    <scope>NUCLEOTIDE SEQUENCE [LARGE SCALE GENOMIC DNA]</scope>
</reference>
<sequence>MSMNNCAFINLRQRLVNDKLTYVIHPIVKVYDFTRKAIRQLTDFAILDSYNFPEETSNISVQPTITDDTNNRNSLIHLGVIEEPDFGPTRLYAILDREIKDDSNLIETTDDGWYTLDELILVEDDMDEFARLIVQYLRTIPRKPQWLTSTKDV</sequence>
<name>A0A192Y5R3_9CAUD</name>
<evidence type="ECO:0000313" key="1">
    <source>
        <dbReference type="EMBL" id="ANM45067.1"/>
    </source>
</evidence>